<comment type="caution">
    <text evidence="1">The sequence shown here is derived from an EMBL/GenBank/DDBJ whole genome shotgun (WGS) entry which is preliminary data.</text>
</comment>
<gene>
    <name evidence="1" type="ORF">FLACOL7796_00264</name>
</gene>
<reference evidence="1 2" key="1">
    <citation type="submission" date="2020-02" db="EMBL/GenBank/DDBJ databases">
        <authorList>
            <person name="Criscuolo A."/>
        </authorList>
    </citation>
    <scope>NUCLEOTIDE SEQUENCE [LARGE SCALE GENOMIC DNA]</scope>
    <source>
        <strain evidence="1">CECT7796</strain>
    </source>
</reference>
<protein>
    <submittedName>
        <fullName evidence="1">Uncharacterized protein</fullName>
    </submittedName>
</protein>
<name>A0ABM8KDE1_9FLAO</name>
<proteinExistence type="predicted"/>
<organism evidence="1 2">
    <name type="scientific">Flavobacterium collinsii</name>
    <dbReference type="NCBI Taxonomy" id="1114861"/>
    <lineage>
        <taxon>Bacteria</taxon>
        <taxon>Pseudomonadati</taxon>
        <taxon>Bacteroidota</taxon>
        <taxon>Flavobacteriia</taxon>
        <taxon>Flavobacteriales</taxon>
        <taxon>Flavobacteriaceae</taxon>
        <taxon>Flavobacterium</taxon>
    </lineage>
</organism>
<evidence type="ECO:0000313" key="1">
    <source>
        <dbReference type="EMBL" id="CAA9194701.1"/>
    </source>
</evidence>
<dbReference type="EMBL" id="CADCST010000048">
    <property type="protein sequence ID" value="CAA9194701.1"/>
    <property type="molecule type" value="Genomic_DNA"/>
</dbReference>
<dbReference type="Proteomes" id="UP000474567">
    <property type="component" value="Unassembled WGS sequence"/>
</dbReference>
<evidence type="ECO:0000313" key="2">
    <source>
        <dbReference type="Proteomes" id="UP000474567"/>
    </source>
</evidence>
<sequence>MPTIAKSKKIITTRVSTPLVGTKKTKYIQNRNSLREIVLTYRDIVFVALKGVSLV</sequence>
<accession>A0ABM8KDE1</accession>
<keyword evidence="2" id="KW-1185">Reference proteome</keyword>